<dbReference type="GeneID" id="39577834"/>
<accession>A0A3N2PKP6</accession>
<dbReference type="OrthoDB" id="5667at2759"/>
<dbReference type="GO" id="GO:0016020">
    <property type="term" value="C:membrane"/>
    <property type="evidence" value="ECO:0007669"/>
    <property type="project" value="UniProtKB-SubCell"/>
</dbReference>
<protein>
    <submittedName>
        <fullName evidence="10">MFS general substrate transporter</fullName>
    </submittedName>
</protein>
<evidence type="ECO:0000256" key="2">
    <source>
        <dbReference type="ARBA" id="ARBA00006727"/>
    </source>
</evidence>
<comment type="subcellular location">
    <subcellularLocation>
        <location evidence="1">Membrane</location>
        <topology evidence="1">Multi-pass membrane protein</topology>
    </subcellularLocation>
</comment>
<feature type="region of interest" description="Disordered" evidence="7">
    <location>
        <begin position="1"/>
        <end position="24"/>
    </location>
</feature>
<dbReference type="InterPro" id="IPR011701">
    <property type="entry name" value="MFS"/>
</dbReference>
<feature type="transmembrane region" description="Helical" evidence="8">
    <location>
        <begin position="375"/>
        <end position="400"/>
    </location>
</feature>
<dbReference type="PANTHER" id="PTHR11360:SF224">
    <property type="entry name" value="MAJOR FACILITATOR SUPERFAMILY (MFS) PROFILE DOMAIN-CONTAINING PROTEIN-RELATED"/>
    <property type="match status" value="1"/>
</dbReference>
<evidence type="ECO:0000256" key="1">
    <source>
        <dbReference type="ARBA" id="ARBA00004141"/>
    </source>
</evidence>
<comment type="similarity">
    <text evidence="2">Belongs to the major facilitator superfamily. Monocarboxylate porter (TC 2.A.1.13) family.</text>
</comment>
<feature type="transmembrane region" description="Helical" evidence="8">
    <location>
        <begin position="442"/>
        <end position="465"/>
    </location>
</feature>
<keyword evidence="6 8" id="KW-0472">Membrane</keyword>
<dbReference type="PANTHER" id="PTHR11360">
    <property type="entry name" value="MONOCARBOXYLATE TRANSPORTER"/>
    <property type="match status" value="1"/>
</dbReference>
<keyword evidence="5 8" id="KW-1133">Transmembrane helix</keyword>
<evidence type="ECO:0000259" key="9">
    <source>
        <dbReference type="PROSITE" id="PS50850"/>
    </source>
</evidence>
<feature type="domain" description="Major facilitator superfamily (MFS) profile" evidence="9">
    <location>
        <begin position="82"/>
        <end position="466"/>
    </location>
</feature>
<keyword evidence="4 8" id="KW-0812">Transmembrane</keyword>
<evidence type="ECO:0000256" key="5">
    <source>
        <dbReference type="ARBA" id="ARBA00022989"/>
    </source>
</evidence>
<feature type="transmembrane region" description="Helical" evidence="8">
    <location>
        <begin position="212"/>
        <end position="231"/>
    </location>
</feature>
<feature type="transmembrane region" description="Helical" evidence="8">
    <location>
        <begin position="83"/>
        <end position="104"/>
    </location>
</feature>
<dbReference type="Proteomes" id="UP000272025">
    <property type="component" value="Unassembled WGS sequence"/>
</dbReference>
<name>A0A3N2PKP6_SODAK</name>
<sequence length="474" mass="51018">MSRIHTIPGNQGPGPGVDPCQKRKSSIPDISIADAAYIAHEKKGQLDPAAASSTAESSDAERSPVIPVTSEDPDVFPDGGIKAWTVVFGAWCAIFCTFGVGHSIGVFQKYYVTEALSQYPASAVSWVTGVMLWTLNFTPVVFGFVYDKYGPRWIIIGGTVTYVFGMMMTSLATEYYQFFLAQSIVAGVGAGAAATVSMSAVISWFDRYRATAFGVMMSGSSVGGIVLPIMIPKLIDRVGFPWAMRVVGLLFLFMLSISCLTIRSRLPPRPKPFVLKEYGMSLREPAMAATVAAMFMIYWGMFLPYNFVILQAEAQGMSPDLVIYVLPIMHSVNILGRIIPGILADKFGRYNIMICITLIAAIFCLGLWIPGNTDATIIVFAVAFGFCAGGFTGLAPTLIAQISDIREIGIRNGSAFAIQSFGALTGSPIASAIVDSRGGDYLGLKLFCGLAILSASVVFVAARYVQVGFQWRKV</sequence>
<dbReference type="RefSeq" id="XP_028462904.1">
    <property type="nucleotide sequence ID" value="XM_028609356.1"/>
</dbReference>
<dbReference type="SUPFAM" id="SSF103473">
    <property type="entry name" value="MFS general substrate transporter"/>
    <property type="match status" value="1"/>
</dbReference>
<feature type="transmembrane region" description="Helical" evidence="8">
    <location>
        <begin position="321"/>
        <end position="343"/>
    </location>
</feature>
<evidence type="ECO:0000313" key="10">
    <source>
        <dbReference type="EMBL" id="ROT35098.1"/>
    </source>
</evidence>
<evidence type="ECO:0000256" key="4">
    <source>
        <dbReference type="ARBA" id="ARBA00022692"/>
    </source>
</evidence>
<feature type="transmembrane region" description="Helical" evidence="8">
    <location>
        <begin position="243"/>
        <end position="262"/>
    </location>
</feature>
<feature type="transmembrane region" description="Helical" evidence="8">
    <location>
        <begin position="124"/>
        <end position="146"/>
    </location>
</feature>
<proteinExistence type="inferred from homology"/>
<dbReference type="AlphaFoldDB" id="A0A3N2PKP6"/>
<feature type="transmembrane region" description="Helical" evidence="8">
    <location>
        <begin position="153"/>
        <end position="173"/>
    </location>
</feature>
<feature type="transmembrane region" description="Helical" evidence="8">
    <location>
        <begin position="412"/>
        <end position="430"/>
    </location>
</feature>
<dbReference type="PROSITE" id="PS50850">
    <property type="entry name" value="MFS"/>
    <property type="match status" value="1"/>
</dbReference>
<keyword evidence="3" id="KW-0813">Transport</keyword>
<evidence type="ECO:0000313" key="11">
    <source>
        <dbReference type="Proteomes" id="UP000272025"/>
    </source>
</evidence>
<feature type="region of interest" description="Disordered" evidence="7">
    <location>
        <begin position="48"/>
        <end position="69"/>
    </location>
</feature>
<dbReference type="EMBL" id="ML119062">
    <property type="protein sequence ID" value="ROT35098.1"/>
    <property type="molecule type" value="Genomic_DNA"/>
</dbReference>
<dbReference type="InterPro" id="IPR050327">
    <property type="entry name" value="Proton-linked_MCT"/>
</dbReference>
<feature type="transmembrane region" description="Helical" evidence="8">
    <location>
        <begin position="350"/>
        <end position="369"/>
    </location>
</feature>
<reference evidence="10 11" key="1">
    <citation type="journal article" date="2018" name="Mol. Ecol.">
        <title>The obligate alkalophilic soda-lake fungus Sodiomyces alkalinus has shifted to a protein diet.</title>
        <authorList>
            <person name="Grum-Grzhimaylo A.A."/>
            <person name="Falkoski D.L."/>
            <person name="van den Heuvel J."/>
            <person name="Valero-Jimenez C.A."/>
            <person name="Min B."/>
            <person name="Choi I.G."/>
            <person name="Lipzen A."/>
            <person name="Daum C.G."/>
            <person name="Aanen D.K."/>
            <person name="Tsang A."/>
            <person name="Henrissat B."/>
            <person name="Bilanenko E.N."/>
            <person name="de Vries R.P."/>
            <person name="van Kan J.A.L."/>
            <person name="Grigoriev I.V."/>
            <person name="Debets A.J.M."/>
        </authorList>
    </citation>
    <scope>NUCLEOTIDE SEQUENCE [LARGE SCALE GENOMIC DNA]</scope>
    <source>
        <strain evidence="10 11">F11</strain>
    </source>
</reference>
<evidence type="ECO:0000256" key="7">
    <source>
        <dbReference type="SAM" id="MobiDB-lite"/>
    </source>
</evidence>
<dbReference type="Gene3D" id="1.20.1250.20">
    <property type="entry name" value="MFS general substrate transporter like domains"/>
    <property type="match status" value="2"/>
</dbReference>
<feature type="transmembrane region" description="Helical" evidence="8">
    <location>
        <begin position="282"/>
        <end position="301"/>
    </location>
</feature>
<feature type="transmembrane region" description="Helical" evidence="8">
    <location>
        <begin position="179"/>
        <end position="205"/>
    </location>
</feature>
<dbReference type="InterPro" id="IPR020846">
    <property type="entry name" value="MFS_dom"/>
</dbReference>
<dbReference type="Pfam" id="PF07690">
    <property type="entry name" value="MFS_1"/>
    <property type="match status" value="1"/>
</dbReference>
<keyword evidence="11" id="KW-1185">Reference proteome</keyword>
<evidence type="ECO:0000256" key="8">
    <source>
        <dbReference type="SAM" id="Phobius"/>
    </source>
</evidence>
<evidence type="ECO:0000256" key="6">
    <source>
        <dbReference type="ARBA" id="ARBA00023136"/>
    </source>
</evidence>
<organism evidence="10 11">
    <name type="scientific">Sodiomyces alkalinus (strain CBS 110278 / VKM F-3762 / F11)</name>
    <name type="common">Alkaliphilic filamentous fungus</name>
    <dbReference type="NCBI Taxonomy" id="1314773"/>
    <lineage>
        <taxon>Eukaryota</taxon>
        <taxon>Fungi</taxon>
        <taxon>Dikarya</taxon>
        <taxon>Ascomycota</taxon>
        <taxon>Pezizomycotina</taxon>
        <taxon>Sordariomycetes</taxon>
        <taxon>Hypocreomycetidae</taxon>
        <taxon>Glomerellales</taxon>
        <taxon>Plectosphaerellaceae</taxon>
        <taxon>Sodiomyces</taxon>
    </lineage>
</organism>
<gene>
    <name evidence="10" type="ORF">SODALDRAFT_317676</name>
</gene>
<evidence type="ECO:0000256" key="3">
    <source>
        <dbReference type="ARBA" id="ARBA00022448"/>
    </source>
</evidence>
<dbReference type="GO" id="GO:0022857">
    <property type="term" value="F:transmembrane transporter activity"/>
    <property type="evidence" value="ECO:0007669"/>
    <property type="project" value="InterPro"/>
</dbReference>
<dbReference type="InterPro" id="IPR036259">
    <property type="entry name" value="MFS_trans_sf"/>
</dbReference>